<evidence type="ECO:0000256" key="15">
    <source>
        <dbReference type="SAM" id="Coils"/>
    </source>
</evidence>
<comment type="function">
    <text evidence="10 13">F(1)F(0) ATP synthase produces ATP from ADP in the presence of a proton or sodium gradient. F-type ATPases consist of two structural domains, F(1) containing the extramembraneous catalytic core and F(0) containing the membrane proton channel, linked together by a central stalk and a peripheral stalk. During catalysis, ATP synthesis in the catalytic domain of F(1) is coupled via a rotary mechanism of the central stalk subunits to proton translocation.</text>
</comment>
<dbReference type="InterPro" id="IPR002146">
    <property type="entry name" value="ATP_synth_b/b'su_bac/chlpt"/>
</dbReference>
<accession>A0ABS9DT50</accession>
<reference evidence="16 17" key="1">
    <citation type="submission" date="2022-01" db="EMBL/GenBank/DDBJ databases">
        <authorList>
            <person name="Won M."/>
            <person name="Kim S.-J."/>
            <person name="Kwon S.-W."/>
        </authorList>
    </citation>
    <scope>NUCLEOTIDE SEQUENCE [LARGE SCALE GENOMIC DNA]</scope>
    <source>
        <strain evidence="16 17">KCTC 23505</strain>
    </source>
</reference>
<proteinExistence type="inferred from homology"/>
<comment type="function">
    <text evidence="11">Component of the F(0) channel, it forms part of the peripheral stalk, linking F(1) to F(0). The b'-subunit is a diverged and duplicated form of b found in plants and photosynthetic bacteria.</text>
</comment>
<evidence type="ECO:0000256" key="4">
    <source>
        <dbReference type="ARBA" id="ARBA00022692"/>
    </source>
</evidence>
<dbReference type="PANTHER" id="PTHR33445:SF1">
    <property type="entry name" value="ATP SYNTHASE SUBUNIT B"/>
    <property type="match status" value="1"/>
</dbReference>
<evidence type="ECO:0000256" key="10">
    <source>
        <dbReference type="ARBA" id="ARBA00025198"/>
    </source>
</evidence>
<keyword evidence="15" id="KW-0175">Coiled coil</keyword>
<dbReference type="Pfam" id="PF00430">
    <property type="entry name" value="ATP-synt_B"/>
    <property type="match status" value="1"/>
</dbReference>
<evidence type="ECO:0000256" key="6">
    <source>
        <dbReference type="ARBA" id="ARBA00022989"/>
    </source>
</evidence>
<keyword evidence="8 13" id="KW-0472">Membrane</keyword>
<evidence type="ECO:0000256" key="11">
    <source>
        <dbReference type="ARBA" id="ARBA00025614"/>
    </source>
</evidence>
<keyword evidence="9 13" id="KW-0066">ATP synthesis</keyword>
<evidence type="ECO:0000256" key="5">
    <source>
        <dbReference type="ARBA" id="ARBA00022781"/>
    </source>
</evidence>
<keyword evidence="4 13" id="KW-0812">Transmembrane</keyword>
<name>A0ABS9DT50_9PROT</name>
<evidence type="ECO:0000256" key="3">
    <source>
        <dbReference type="ARBA" id="ARBA00022547"/>
    </source>
</evidence>
<keyword evidence="2 13" id="KW-0813">Transport</keyword>
<comment type="caution">
    <text evidence="16">The sequence shown here is derived from an EMBL/GenBank/DDBJ whole genome shotgun (WGS) entry which is preliminary data.</text>
</comment>
<evidence type="ECO:0000256" key="13">
    <source>
        <dbReference type="HAMAP-Rule" id="MF_01398"/>
    </source>
</evidence>
<sequence>MEYAALHGIVWDKGTFWVTIAVLIFLGFFGRKIVGAVVTMLDQRSAAIRRELDEAARLRGEAEVILRDAEARREAALAQAKDMLALAGREAERLAEELLADAAAAAKRREQMALERIAAAENAAVAEVREAAASLASRAAEKLLGETIDESRDAPLIDQAIAQLPAALRKQAA</sequence>
<evidence type="ECO:0000256" key="12">
    <source>
        <dbReference type="ARBA" id="ARBA00037847"/>
    </source>
</evidence>
<evidence type="ECO:0000256" key="8">
    <source>
        <dbReference type="ARBA" id="ARBA00023136"/>
    </source>
</evidence>
<evidence type="ECO:0000256" key="9">
    <source>
        <dbReference type="ARBA" id="ARBA00023310"/>
    </source>
</evidence>
<keyword evidence="7 13" id="KW-0406">Ion transport</keyword>
<evidence type="ECO:0000256" key="14">
    <source>
        <dbReference type="RuleBase" id="RU003848"/>
    </source>
</evidence>
<evidence type="ECO:0000256" key="2">
    <source>
        <dbReference type="ARBA" id="ARBA00022448"/>
    </source>
</evidence>
<keyword evidence="6 13" id="KW-1133">Transmembrane helix</keyword>
<feature type="coiled-coil region" evidence="15">
    <location>
        <begin position="52"/>
        <end position="123"/>
    </location>
</feature>
<evidence type="ECO:0000313" key="16">
    <source>
        <dbReference type="EMBL" id="MCF3945862.1"/>
    </source>
</evidence>
<keyword evidence="5 13" id="KW-0375">Hydrogen ion transport</keyword>
<keyword evidence="3 13" id="KW-0138">CF(0)</keyword>
<evidence type="ECO:0000256" key="7">
    <source>
        <dbReference type="ARBA" id="ARBA00023065"/>
    </source>
</evidence>
<dbReference type="Proteomes" id="UP001521209">
    <property type="component" value="Unassembled WGS sequence"/>
</dbReference>
<keyword evidence="13" id="KW-1003">Cell membrane</keyword>
<dbReference type="EMBL" id="JAKGBZ010000005">
    <property type="protein sequence ID" value="MCF3945862.1"/>
    <property type="molecule type" value="Genomic_DNA"/>
</dbReference>
<gene>
    <name evidence="13" type="primary">atpF</name>
    <name evidence="16" type="ORF">L2A60_04080</name>
</gene>
<comment type="subcellular location">
    <subcellularLocation>
        <location evidence="13">Cell membrane</location>
        <topology evidence="13">Single-pass membrane protein</topology>
    </subcellularLocation>
    <subcellularLocation>
        <location evidence="12">Endomembrane system</location>
        <topology evidence="12">Single-pass membrane protein</topology>
    </subcellularLocation>
</comment>
<protein>
    <recommendedName>
        <fullName evidence="13">ATP synthase subunit b</fullName>
    </recommendedName>
    <alternativeName>
        <fullName evidence="13">ATP synthase F(0) sector subunit b</fullName>
    </alternativeName>
    <alternativeName>
        <fullName evidence="13">ATPase subunit I</fullName>
    </alternativeName>
    <alternativeName>
        <fullName evidence="13">F-type ATPase subunit b</fullName>
        <shortName evidence="13">F-ATPase subunit b</shortName>
    </alternativeName>
</protein>
<dbReference type="InterPro" id="IPR050059">
    <property type="entry name" value="ATP_synthase_B_chain"/>
</dbReference>
<evidence type="ECO:0000256" key="1">
    <source>
        <dbReference type="ARBA" id="ARBA00005513"/>
    </source>
</evidence>
<dbReference type="RefSeq" id="WP_235703096.1">
    <property type="nucleotide sequence ID" value="NZ_JAKGBZ010000005.1"/>
</dbReference>
<organism evidence="16 17">
    <name type="scientific">Acidiphilium iwatense</name>
    <dbReference type="NCBI Taxonomy" id="768198"/>
    <lineage>
        <taxon>Bacteria</taxon>
        <taxon>Pseudomonadati</taxon>
        <taxon>Pseudomonadota</taxon>
        <taxon>Alphaproteobacteria</taxon>
        <taxon>Acetobacterales</taxon>
        <taxon>Acidocellaceae</taxon>
        <taxon>Acidiphilium</taxon>
    </lineage>
</organism>
<feature type="transmembrane region" description="Helical" evidence="13">
    <location>
        <begin position="16"/>
        <end position="41"/>
    </location>
</feature>
<comment type="subunit">
    <text evidence="13">F-type ATPases have 2 components, F(1) - the catalytic core - and F(0) - the membrane proton channel. F(1) has five subunits: alpha(3), beta(3), gamma(1), delta(1), epsilon(1). F(0) has three main subunits: a(1), b(2) and c(10-14). The alpha and beta chains form an alternating ring which encloses part of the gamma chain. F(1) is attached to F(0) by a central stalk formed by the gamma and epsilon chains, while a peripheral stalk is formed by the delta and b chains.</text>
</comment>
<comment type="similarity">
    <text evidence="1 13 14">Belongs to the ATPase B chain family.</text>
</comment>
<dbReference type="PANTHER" id="PTHR33445">
    <property type="entry name" value="ATP SYNTHASE SUBUNIT B', CHLOROPLASTIC"/>
    <property type="match status" value="1"/>
</dbReference>
<keyword evidence="17" id="KW-1185">Reference proteome</keyword>
<evidence type="ECO:0000313" key="17">
    <source>
        <dbReference type="Proteomes" id="UP001521209"/>
    </source>
</evidence>
<dbReference type="HAMAP" id="MF_01398">
    <property type="entry name" value="ATP_synth_b_bprime"/>
    <property type="match status" value="1"/>
</dbReference>